<name>A0A7J7SCL6_MYOMY</name>
<comment type="caution">
    <text evidence="2">The sequence shown here is derived from an EMBL/GenBank/DDBJ whole genome shotgun (WGS) entry which is preliminary data.</text>
</comment>
<evidence type="ECO:0000256" key="1">
    <source>
        <dbReference type="SAM" id="Phobius"/>
    </source>
</evidence>
<feature type="transmembrane region" description="Helical" evidence="1">
    <location>
        <begin position="89"/>
        <end position="107"/>
    </location>
</feature>
<dbReference type="Proteomes" id="UP000527355">
    <property type="component" value="Unassembled WGS sequence"/>
</dbReference>
<sequence length="132" mass="14873">MISPALVITCLIDDSHSDSVTWYLIVILTCISLIASEVEHVSIGHLYVFLGEVSVQVLCPIFFLCPLMLSDMSSLYVLDINPLLELLFANTSPIWLVAFLFQCLWVGRSNIVKMFILPKAIYRFNSMPSKSQ</sequence>
<reference evidence="2 3" key="1">
    <citation type="journal article" date="2020" name="Nature">
        <title>Six reference-quality genomes reveal evolution of bat adaptations.</title>
        <authorList>
            <person name="Jebb D."/>
            <person name="Huang Z."/>
            <person name="Pippel M."/>
            <person name="Hughes G.M."/>
            <person name="Lavrichenko K."/>
            <person name="Devanna P."/>
            <person name="Winkler S."/>
            <person name="Jermiin L.S."/>
            <person name="Skirmuntt E.C."/>
            <person name="Katzourakis A."/>
            <person name="Burkitt-Gray L."/>
            <person name="Ray D.A."/>
            <person name="Sullivan K.A.M."/>
            <person name="Roscito J.G."/>
            <person name="Kirilenko B.M."/>
            <person name="Davalos L.M."/>
            <person name="Corthals A.P."/>
            <person name="Power M.L."/>
            <person name="Jones G."/>
            <person name="Ransome R.D."/>
            <person name="Dechmann D.K.N."/>
            <person name="Locatelli A.G."/>
            <person name="Puechmaille S.J."/>
            <person name="Fedrigo O."/>
            <person name="Jarvis E.D."/>
            <person name="Hiller M."/>
            <person name="Vernes S.C."/>
            <person name="Myers E.W."/>
            <person name="Teeling E.C."/>
        </authorList>
    </citation>
    <scope>NUCLEOTIDE SEQUENCE [LARGE SCALE GENOMIC DNA]</scope>
    <source>
        <strain evidence="2">MMyoMyo1</strain>
        <tissue evidence="2">Flight muscle</tissue>
    </source>
</reference>
<organism evidence="2 3">
    <name type="scientific">Myotis myotis</name>
    <name type="common">Greater mouse-eared bat</name>
    <name type="synonym">Vespertilio myotis</name>
    <dbReference type="NCBI Taxonomy" id="51298"/>
    <lineage>
        <taxon>Eukaryota</taxon>
        <taxon>Metazoa</taxon>
        <taxon>Chordata</taxon>
        <taxon>Craniata</taxon>
        <taxon>Vertebrata</taxon>
        <taxon>Euteleostomi</taxon>
        <taxon>Mammalia</taxon>
        <taxon>Eutheria</taxon>
        <taxon>Laurasiatheria</taxon>
        <taxon>Chiroptera</taxon>
        <taxon>Yangochiroptera</taxon>
        <taxon>Vespertilionidae</taxon>
        <taxon>Myotis</taxon>
    </lineage>
</organism>
<gene>
    <name evidence="2" type="ORF">mMyoMyo1_009458</name>
</gene>
<keyword evidence="1" id="KW-0472">Membrane</keyword>
<protein>
    <submittedName>
        <fullName evidence="2">Uncharacterized protein</fullName>
    </submittedName>
</protein>
<evidence type="ECO:0000313" key="2">
    <source>
        <dbReference type="EMBL" id="KAF6285887.1"/>
    </source>
</evidence>
<proteinExistence type="predicted"/>
<keyword evidence="1" id="KW-0812">Transmembrane</keyword>
<keyword evidence="3" id="KW-1185">Reference proteome</keyword>
<keyword evidence="1" id="KW-1133">Transmembrane helix</keyword>
<feature type="transmembrane region" description="Helical" evidence="1">
    <location>
        <begin position="45"/>
        <end position="69"/>
    </location>
</feature>
<dbReference type="EMBL" id="JABWUV010000019">
    <property type="protein sequence ID" value="KAF6285887.1"/>
    <property type="molecule type" value="Genomic_DNA"/>
</dbReference>
<dbReference type="AlphaFoldDB" id="A0A7J7SCL6"/>
<feature type="transmembrane region" description="Helical" evidence="1">
    <location>
        <begin position="20"/>
        <end position="38"/>
    </location>
</feature>
<accession>A0A7J7SCL6</accession>
<evidence type="ECO:0000313" key="3">
    <source>
        <dbReference type="Proteomes" id="UP000527355"/>
    </source>
</evidence>